<dbReference type="EMBL" id="MT708550">
    <property type="protein sequence ID" value="QOE32745.1"/>
    <property type="molecule type" value="Genomic_DNA"/>
</dbReference>
<proteinExistence type="predicted"/>
<dbReference type="PANTHER" id="PTHR35862">
    <property type="entry name" value="FELS-2 PROPHAGE PROTEIN"/>
    <property type="match status" value="1"/>
</dbReference>
<dbReference type="Proteomes" id="UP000516893">
    <property type="component" value="Segment"/>
</dbReference>
<dbReference type="Pfam" id="PF26078">
    <property type="entry name" value="Baseplate_J_M"/>
    <property type="match status" value="1"/>
</dbReference>
<name>A0A7L8G695_9CAUD</name>
<evidence type="ECO:0000313" key="4">
    <source>
        <dbReference type="Proteomes" id="UP000516893"/>
    </source>
</evidence>
<organism evidence="3 4">
    <name type="scientific">Achromobacter phage Mano</name>
    <dbReference type="NCBI Taxonomy" id="2767570"/>
    <lineage>
        <taxon>Viruses</taxon>
        <taxon>Duplodnaviria</taxon>
        <taxon>Heunggongvirae</taxon>
        <taxon>Uroviricota</taxon>
        <taxon>Caudoviricetes</taxon>
        <taxon>Manovirus</taxon>
        <taxon>Manovirus Mano</taxon>
    </lineage>
</organism>
<dbReference type="PANTHER" id="PTHR35862:SF1">
    <property type="entry name" value="FELS-2 PROPHAGE PROTEIN"/>
    <property type="match status" value="1"/>
</dbReference>
<feature type="domain" description="Baseplate J-like C-terminal" evidence="2">
    <location>
        <begin position="214"/>
        <end position="285"/>
    </location>
</feature>
<dbReference type="InterPro" id="IPR058530">
    <property type="entry name" value="Baseplate_J-like_C"/>
</dbReference>
<dbReference type="InterPro" id="IPR058531">
    <property type="entry name" value="Baseplate_J_M"/>
</dbReference>
<accession>A0A7L8G695</accession>
<evidence type="ECO:0000259" key="1">
    <source>
        <dbReference type="Pfam" id="PF26078"/>
    </source>
</evidence>
<gene>
    <name evidence="3" type="ORF">CPT_Mano_012</name>
</gene>
<protein>
    <submittedName>
        <fullName evidence="3">Baseplate wedge protein</fullName>
    </submittedName>
</protein>
<dbReference type="PIRSF" id="PIRSF020481">
    <property type="entry name" value="BAP"/>
    <property type="match status" value="1"/>
</dbReference>
<reference evidence="3 4" key="1">
    <citation type="submission" date="2020-07" db="EMBL/GenBank/DDBJ databases">
        <title>Complete genome sequence of Achromobacter sp. phage Mano.</title>
        <authorList>
            <person name="Bartz M.L."/>
            <person name="Yao G.W."/>
            <person name="Le T."/>
            <person name="Gonzalez C."/>
            <person name="Young R."/>
            <person name="Liu M."/>
        </authorList>
    </citation>
    <scope>NUCLEOTIDE SEQUENCE [LARGE SCALE GENOMIC DNA]</scope>
</reference>
<evidence type="ECO:0000259" key="2">
    <source>
        <dbReference type="Pfam" id="PF26079"/>
    </source>
</evidence>
<dbReference type="InterPro" id="IPR014507">
    <property type="entry name" value="Baseplate_assembly_J_pred"/>
</dbReference>
<feature type="domain" description="Baseplate J-like central" evidence="1">
    <location>
        <begin position="133"/>
        <end position="208"/>
    </location>
</feature>
<dbReference type="Pfam" id="PF26079">
    <property type="entry name" value="Baseplate_J_C"/>
    <property type="match status" value="1"/>
</dbReference>
<evidence type="ECO:0000313" key="3">
    <source>
        <dbReference type="EMBL" id="QOE32745.1"/>
    </source>
</evidence>
<dbReference type="InterPro" id="IPR052726">
    <property type="entry name" value="Phage_Baseplate_Hub"/>
</dbReference>
<sequence>MAGAFTAVDLSRLPFPDAVEQLDYEAILAAMLADLQARDPSFSALVESDPAYKILEVAAFRELLLRQRVNEAVKAVTLAYATGADLDNLAANYNVERLLIVPANPNAIPPTPAVYESDTELRRRVQLSFEGFSTAGPMGAYIFHALGADGRVLDVGVYGPPETPGVVQVAVLSRNGDGTAPSDLVAAVNSTLSAETVRPLTDAVQVKSAEIVPYTVVASLKMFDGPDPEVVLQAAQNALDLYVERQHRMGRDVTLSGLYAALHQEGVQNVILAEPPADIVVAWDQASYCTGTTLTFGGVDD</sequence>
<keyword evidence="4" id="KW-1185">Reference proteome</keyword>